<dbReference type="InterPro" id="IPR036388">
    <property type="entry name" value="WH-like_DNA-bd_sf"/>
</dbReference>
<dbReference type="Gene3D" id="1.10.10.10">
    <property type="entry name" value="Winged helix-like DNA-binding domain superfamily/Winged helix DNA-binding domain"/>
    <property type="match status" value="1"/>
</dbReference>
<dbReference type="GO" id="GO:0003677">
    <property type="term" value="F:DNA binding"/>
    <property type="evidence" value="ECO:0007669"/>
    <property type="project" value="UniProtKB-KW"/>
</dbReference>
<evidence type="ECO:0000256" key="1">
    <source>
        <dbReference type="ARBA" id="ARBA00023015"/>
    </source>
</evidence>
<gene>
    <name evidence="5" type="ORF">J41TS12_37370</name>
</gene>
<keyword evidence="2" id="KW-0238">DNA-binding</keyword>
<reference evidence="5 6" key="1">
    <citation type="submission" date="2021-03" db="EMBL/GenBank/DDBJ databases">
        <title>Antimicrobial resistance genes in bacteria isolated from Japanese honey, and their potential for conferring macrolide and lincosamide resistance in the American foulbrood pathogen Paenibacillus larvae.</title>
        <authorList>
            <person name="Okamoto M."/>
            <person name="Kumagai M."/>
            <person name="Kanamori H."/>
            <person name="Takamatsu D."/>
        </authorList>
    </citation>
    <scope>NUCLEOTIDE SEQUENCE [LARGE SCALE GENOMIC DNA]</scope>
    <source>
        <strain evidence="5 6">J41TS12</strain>
    </source>
</reference>
<dbReference type="InterPro" id="IPR011991">
    <property type="entry name" value="ArsR-like_HTH"/>
</dbReference>
<evidence type="ECO:0000256" key="3">
    <source>
        <dbReference type="ARBA" id="ARBA00023163"/>
    </source>
</evidence>
<dbReference type="InterPro" id="IPR036390">
    <property type="entry name" value="WH_DNA-bd_sf"/>
</dbReference>
<proteinExistence type="predicted"/>
<organism evidence="5 6">
    <name type="scientific">Paenibacillus antibioticophila</name>
    <dbReference type="NCBI Taxonomy" id="1274374"/>
    <lineage>
        <taxon>Bacteria</taxon>
        <taxon>Bacillati</taxon>
        <taxon>Bacillota</taxon>
        <taxon>Bacilli</taxon>
        <taxon>Bacillales</taxon>
        <taxon>Paenibacillaceae</taxon>
        <taxon>Paenibacillus</taxon>
    </lineage>
</organism>
<evidence type="ECO:0000313" key="5">
    <source>
        <dbReference type="EMBL" id="GIO38876.1"/>
    </source>
</evidence>
<comment type="caution">
    <text evidence="5">The sequence shown here is derived from an EMBL/GenBank/DDBJ whole genome shotgun (WGS) entry which is preliminary data.</text>
</comment>
<dbReference type="PROSITE" id="PS50987">
    <property type="entry name" value="HTH_ARSR_2"/>
    <property type="match status" value="1"/>
</dbReference>
<dbReference type="AlphaFoldDB" id="A0A920CG31"/>
<dbReference type="Proteomes" id="UP000681162">
    <property type="component" value="Unassembled WGS sequence"/>
</dbReference>
<dbReference type="GO" id="GO:0003700">
    <property type="term" value="F:DNA-binding transcription factor activity"/>
    <property type="evidence" value="ECO:0007669"/>
    <property type="project" value="InterPro"/>
</dbReference>
<dbReference type="SMART" id="SM00418">
    <property type="entry name" value="HTH_ARSR"/>
    <property type="match status" value="1"/>
</dbReference>
<protein>
    <recommendedName>
        <fullName evidence="4">HTH arsR-type domain-containing protein</fullName>
    </recommendedName>
</protein>
<dbReference type="Pfam" id="PF01022">
    <property type="entry name" value="HTH_5"/>
    <property type="match status" value="1"/>
</dbReference>
<dbReference type="InterPro" id="IPR051081">
    <property type="entry name" value="HTH_MetalResp_TranReg"/>
</dbReference>
<dbReference type="InterPro" id="IPR001845">
    <property type="entry name" value="HTH_ArsR_DNA-bd_dom"/>
</dbReference>
<dbReference type="PANTHER" id="PTHR33154:SF33">
    <property type="entry name" value="TRANSCRIPTIONAL REPRESSOR SDPR"/>
    <property type="match status" value="1"/>
</dbReference>
<dbReference type="SUPFAM" id="SSF46785">
    <property type="entry name" value="Winged helix' DNA-binding domain"/>
    <property type="match status" value="1"/>
</dbReference>
<keyword evidence="3" id="KW-0804">Transcription</keyword>
<evidence type="ECO:0000256" key="2">
    <source>
        <dbReference type="ARBA" id="ARBA00023125"/>
    </source>
</evidence>
<dbReference type="CDD" id="cd00090">
    <property type="entry name" value="HTH_ARSR"/>
    <property type="match status" value="1"/>
</dbReference>
<evidence type="ECO:0000313" key="6">
    <source>
        <dbReference type="Proteomes" id="UP000681162"/>
    </source>
</evidence>
<accession>A0A920CG31</accession>
<name>A0A920CG31_9BACL</name>
<evidence type="ECO:0000259" key="4">
    <source>
        <dbReference type="PROSITE" id="PS50987"/>
    </source>
</evidence>
<dbReference type="EMBL" id="BORR01000015">
    <property type="protein sequence ID" value="GIO38876.1"/>
    <property type="molecule type" value="Genomic_DNA"/>
</dbReference>
<keyword evidence="1" id="KW-0805">Transcription regulation</keyword>
<dbReference type="PRINTS" id="PR00778">
    <property type="entry name" value="HTHARSR"/>
</dbReference>
<keyword evidence="6" id="KW-1185">Reference proteome</keyword>
<feature type="domain" description="HTH arsR-type" evidence="4">
    <location>
        <begin position="211"/>
        <end position="305"/>
    </location>
</feature>
<sequence>MMDYQIEADFAPIYECAASLTAFFAKQNHGALDAGKPWVKDVQERFAPAALQKMRVSVKLLDDFSLSPFIWKCPGPRTVTRFLEWFSGLSLGELYEISAACSQSVPANLAELRDAACEVLQEWDLRYFATIDPRILEGLEQEASALKSRLGGETSGMDIYEMATNGMRLYPGDALARVVLIPQYHSRPLVTSSIFETMIFTQYSCDLFPPAPGYPAPGLLRLTRALSDETRLRILRLLAQKQMTFTEIARDIAISKSTIHYHLIALRAAGLVIVHYQAKGSEFKSVEYSLRREALNGLSGQIDDYFAGGGLADPVVVK</sequence>
<dbReference type="PANTHER" id="PTHR33154">
    <property type="entry name" value="TRANSCRIPTIONAL REGULATOR, ARSR FAMILY"/>
    <property type="match status" value="1"/>
</dbReference>